<evidence type="ECO:0000256" key="5">
    <source>
        <dbReference type="ARBA" id="ARBA00022519"/>
    </source>
</evidence>
<sequence length="171" mass="17804">MGRRSQTRGFTLLELMVTVAVMAILAAIAFPSFQNSIRSSRVSTTTSQFTAAIAMARSEAIKNTLAAGVCPSANGTACGNDWSAGWLVWGDLNRNGLLDVSETVINYYAGSPAISVTVGINPLRFDARGVPVTAAGDMTIASNPCPSGKTLRSTITMTGTGQVRTQKGACP</sequence>
<evidence type="ECO:0000259" key="12">
    <source>
        <dbReference type="Pfam" id="PF12019"/>
    </source>
</evidence>
<dbReference type="EMBL" id="SHMB01000006">
    <property type="protein sequence ID" value="TAA27311.1"/>
    <property type="molecule type" value="Genomic_DNA"/>
</dbReference>
<evidence type="ECO:0000256" key="7">
    <source>
        <dbReference type="ARBA" id="ARBA00022989"/>
    </source>
</evidence>
<dbReference type="NCBIfam" id="TIGR02532">
    <property type="entry name" value="IV_pilin_GFxxxE"/>
    <property type="match status" value="1"/>
</dbReference>
<evidence type="ECO:0000256" key="10">
    <source>
        <dbReference type="ARBA" id="ARBA00030775"/>
    </source>
</evidence>
<dbReference type="Pfam" id="PF07963">
    <property type="entry name" value="N_methyl"/>
    <property type="match status" value="1"/>
</dbReference>
<reference evidence="15 16" key="1">
    <citation type="submission" date="2019-02" db="EMBL/GenBank/DDBJ databases">
        <title>WGS of Pseudoxanthomonas species novum from clinical isolates.</title>
        <authorList>
            <person name="Bernier A.-M."/>
            <person name="Bernard K."/>
            <person name="Vachon A."/>
        </authorList>
    </citation>
    <scope>NUCLEOTIDE SEQUENCE [LARGE SCALE GENOMIC DNA]</scope>
    <source>
        <strain evidence="14 16">NML140781</strain>
        <strain evidence="13 15">NML171202</strain>
    </source>
</reference>
<dbReference type="EMBL" id="SHMF01000002">
    <property type="protein sequence ID" value="TAA35878.1"/>
    <property type="molecule type" value="Genomic_DNA"/>
</dbReference>
<keyword evidence="5" id="KW-0997">Cell inner membrane</keyword>
<accession>A0A4Q8LWX7</accession>
<protein>
    <recommendedName>
        <fullName evidence="2">Type II secretion system protein H</fullName>
    </recommendedName>
    <alternativeName>
        <fullName evidence="10">General secretion pathway protein H</fullName>
    </alternativeName>
</protein>
<feature type="domain" description="General secretion pathway GspH" evidence="12">
    <location>
        <begin position="46"/>
        <end position="159"/>
    </location>
</feature>
<evidence type="ECO:0000256" key="4">
    <source>
        <dbReference type="ARBA" id="ARBA00022481"/>
    </source>
</evidence>
<feature type="transmembrane region" description="Helical" evidence="11">
    <location>
        <begin position="12"/>
        <end position="33"/>
    </location>
</feature>
<keyword evidence="7 11" id="KW-1133">Transmembrane helix</keyword>
<keyword evidence="8 11" id="KW-0472">Membrane</keyword>
<dbReference type="GO" id="GO:0015628">
    <property type="term" value="P:protein secretion by the type II secretion system"/>
    <property type="evidence" value="ECO:0007669"/>
    <property type="project" value="InterPro"/>
</dbReference>
<comment type="caution">
    <text evidence="14">The sequence shown here is derived from an EMBL/GenBank/DDBJ whole genome shotgun (WGS) entry which is preliminary data.</text>
</comment>
<dbReference type="Proteomes" id="UP000292087">
    <property type="component" value="Unassembled WGS sequence"/>
</dbReference>
<accession>A0A4Q8LEP6</accession>
<dbReference type="GO" id="GO:0015627">
    <property type="term" value="C:type II protein secretion system complex"/>
    <property type="evidence" value="ECO:0007669"/>
    <property type="project" value="InterPro"/>
</dbReference>
<name>A0A4Q8LWX7_9GAMM</name>
<dbReference type="GO" id="GO:0005886">
    <property type="term" value="C:plasma membrane"/>
    <property type="evidence" value="ECO:0007669"/>
    <property type="project" value="UniProtKB-SubCell"/>
</dbReference>
<proteinExistence type="inferred from homology"/>
<dbReference type="InterPro" id="IPR012902">
    <property type="entry name" value="N_methyl_site"/>
</dbReference>
<evidence type="ECO:0000256" key="9">
    <source>
        <dbReference type="ARBA" id="ARBA00025772"/>
    </source>
</evidence>
<comment type="subcellular location">
    <subcellularLocation>
        <location evidence="1">Cell inner membrane</location>
        <topology evidence="1">Single-pass membrane protein</topology>
    </subcellularLocation>
</comment>
<evidence type="ECO:0000256" key="2">
    <source>
        <dbReference type="ARBA" id="ARBA00021549"/>
    </source>
</evidence>
<comment type="similarity">
    <text evidence="9">Belongs to the GSP H family.</text>
</comment>
<evidence type="ECO:0000313" key="16">
    <source>
        <dbReference type="Proteomes" id="UP000292087"/>
    </source>
</evidence>
<dbReference type="InterPro" id="IPR022346">
    <property type="entry name" value="T2SS_GspH"/>
</dbReference>
<keyword evidence="6 11" id="KW-0812">Transmembrane</keyword>
<dbReference type="PROSITE" id="PS00409">
    <property type="entry name" value="PROKAR_NTER_METHYL"/>
    <property type="match status" value="1"/>
</dbReference>
<evidence type="ECO:0000256" key="6">
    <source>
        <dbReference type="ARBA" id="ARBA00022692"/>
    </source>
</evidence>
<evidence type="ECO:0000256" key="8">
    <source>
        <dbReference type="ARBA" id="ARBA00023136"/>
    </source>
</evidence>
<gene>
    <name evidence="14" type="ORF">EA656_09425</name>
    <name evidence="13" type="ORF">EA661_14305</name>
</gene>
<dbReference type="Pfam" id="PF12019">
    <property type="entry name" value="GspH"/>
    <property type="match status" value="1"/>
</dbReference>
<evidence type="ECO:0000313" key="14">
    <source>
        <dbReference type="EMBL" id="TAA35878.1"/>
    </source>
</evidence>
<evidence type="ECO:0000313" key="13">
    <source>
        <dbReference type="EMBL" id="TAA27311.1"/>
    </source>
</evidence>
<evidence type="ECO:0000256" key="3">
    <source>
        <dbReference type="ARBA" id="ARBA00022475"/>
    </source>
</evidence>
<evidence type="ECO:0000256" key="11">
    <source>
        <dbReference type="SAM" id="Phobius"/>
    </source>
</evidence>
<dbReference type="Gene3D" id="3.55.40.10">
    <property type="entry name" value="minor pseudopilin epsh domain"/>
    <property type="match status" value="1"/>
</dbReference>
<organism evidence="14 16">
    <name type="scientific">Pseudoxanthomonas winnipegensis</name>
    <dbReference type="NCBI Taxonomy" id="2480810"/>
    <lineage>
        <taxon>Bacteria</taxon>
        <taxon>Pseudomonadati</taxon>
        <taxon>Pseudomonadota</taxon>
        <taxon>Gammaproteobacteria</taxon>
        <taxon>Lysobacterales</taxon>
        <taxon>Lysobacteraceae</taxon>
        <taxon>Pseudoxanthomonas</taxon>
    </lineage>
</organism>
<keyword evidence="4" id="KW-0488">Methylation</keyword>
<dbReference type="InterPro" id="IPR045584">
    <property type="entry name" value="Pilin-like"/>
</dbReference>
<dbReference type="SUPFAM" id="SSF54523">
    <property type="entry name" value="Pili subunits"/>
    <property type="match status" value="1"/>
</dbReference>
<dbReference type="RefSeq" id="WP_130519908.1">
    <property type="nucleotide sequence ID" value="NZ_CAWZZE010000012.1"/>
</dbReference>
<dbReference type="AlphaFoldDB" id="A0A4Q8LWX7"/>
<keyword evidence="3" id="KW-1003">Cell membrane</keyword>
<evidence type="ECO:0000256" key="1">
    <source>
        <dbReference type="ARBA" id="ARBA00004377"/>
    </source>
</evidence>
<dbReference type="Proteomes" id="UP000291286">
    <property type="component" value="Unassembled WGS sequence"/>
</dbReference>
<evidence type="ECO:0000313" key="15">
    <source>
        <dbReference type="Proteomes" id="UP000291286"/>
    </source>
</evidence>